<gene>
    <name evidence="16" type="ORF">ACFPN2_30885</name>
</gene>
<name>A0ABV8T3N3_9GAMM</name>
<dbReference type="PROSITE" id="PS52016">
    <property type="entry name" value="TONB_DEPENDENT_REC_3"/>
    <property type="match status" value="1"/>
</dbReference>
<sequence length="737" mass="79541">MRDQSTLWASGVLCSLAMTPVMAQTQTEPAVNDLEEVIVTAQKRSERLQDVPVAISVLDAGKMSEQGSVELRDYFAQVPGLSMNARGAGRTQLILRGISTGTGGNPTVGISIGDSPFGSSSSRGGGDFMVPDLDPSDLQHIEVLRGPQGTLYGASSMGGLVKYVMAEPDTNEYSSRVQVDGSTVAHGGEGYGVRVGTNLPIISDKLGVKLSAFQREDAGYIDNTLSGAKDVNEARVRGGRVAALWNVTDKIKVQSSALFQDARAGATPNEDVTFNYTPLAREYTHERLPQTDGFEGDIRFFDTTVTADLNWATLDSITSYGKINHDGPQDVTGTFGQFTAIFAGRPGLGVVIDNKLQTEKFSQEFRLASPEDGRAFGWLVGAFYTKEDSEGYQRLRMVDPQSGDNLGLAPLYDGTTPSTFKEKAVFANLSYKFTDRFDVQIGGRYSENEENYSEHITGPLNNGESHDSGGSDENVFTYSFNPRYRISDHLMSYVRIASGYRAGGQNQQLGISTTTIPPTFGSDELVSYELGLKGDFFSRALTMDIAAFYIDWSDIQLRQVDQSTGESFIANGGEAKSQGVELSFVWSILDGLTLNGNGAYTDAVLTENAPEGTYGLSGDRLPYSAEWTGTLFLTQEFPVTSSLDGFVSGGVTYLGDRLAPFNAAATTPRFVMPSYTTFDLRAGVSSGAWDLTLYVKNLTDEKGYLSATPRNSTTGLSAYGVGVMQPRAIGMSLAMKF</sequence>
<accession>A0ABV8T3N3</accession>
<keyword evidence="16" id="KW-0675">Receptor</keyword>
<keyword evidence="7" id="KW-0406">Ion transport</keyword>
<evidence type="ECO:0000313" key="16">
    <source>
        <dbReference type="EMBL" id="MFC4313523.1"/>
    </source>
</evidence>
<keyword evidence="6" id="KW-0408">Iron</keyword>
<evidence type="ECO:0000256" key="9">
    <source>
        <dbReference type="ARBA" id="ARBA00023136"/>
    </source>
</evidence>
<evidence type="ECO:0000256" key="1">
    <source>
        <dbReference type="ARBA" id="ARBA00004571"/>
    </source>
</evidence>
<dbReference type="PANTHER" id="PTHR32552">
    <property type="entry name" value="FERRICHROME IRON RECEPTOR-RELATED"/>
    <property type="match status" value="1"/>
</dbReference>
<keyword evidence="3 11" id="KW-1134">Transmembrane beta strand</keyword>
<dbReference type="InterPro" id="IPR012910">
    <property type="entry name" value="Plug_dom"/>
</dbReference>
<keyword evidence="9 11" id="KW-0472">Membrane</keyword>
<evidence type="ECO:0000256" key="7">
    <source>
        <dbReference type="ARBA" id="ARBA00023065"/>
    </source>
</evidence>
<keyword evidence="5 11" id="KW-0812">Transmembrane</keyword>
<evidence type="ECO:0000256" key="6">
    <source>
        <dbReference type="ARBA" id="ARBA00023004"/>
    </source>
</evidence>
<evidence type="ECO:0000313" key="17">
    <source>
        <dbReference type="Proteomes" id="UP001595904"/>
    </source>
</evidence>
<dbReference type="InterPro" id="IPR036942">
    <property type="entry name" value="Beta-barrel_TonB_sf"/>
</dbReference>
<keyword evidence="2 11" id="KW-0813">Transport</keyword>
<evidence type="ECO:0000256" key="3">
    <source>
        <dbReference type="ARBA" id="ARBA00022452"/>
    </source>
</evidence>
<feature type="signal peptide" evidence="13">
    <location>
        <begin position="1"/>
        <end position="23"/>
    </location>
</feature>
<dbReference type="InterPro" id="IPR039426">
    <property type="entry name" value="TonB-dep_rcpt-like"/>
</dbReference>
<dbReference type="PANTHER" id="PTHR32552:SF81">
    <property type="entry name" value="TONB-DEPENDENT OUTER MEMBRANE RECEPTOR"/>
    <property type="match status" value="1"/>
</dbReference>
<dbReference type="Pfam" id="PF07715">
    <property type="entry name" value="Plug"/>
    <property type="match status" value="1"/>
</dbReference>
<evidence type="ECO:0000259" key="15">
    <source>
        <dbReference type="Pfam" id="PF07715"/>
    </source>
</evidence>
<protein>
    <submittedName>
        <fullName evidence="16">TonB-dependent receptor</fullName>
    </submittedName>
</protein>
<keyword evidence="17" id="KW-1185">Reference proteome</keyword>
<evidence type="ECO:0000256" key="4">
    <source>
        <dbReference type="ARBA" id="ARBA00022496"/>
    </source>
</evidence>
<comment type="similarity">
    <text evidence="11 12">Belongs to the TonB-dependent receptor family.</text>
</comment>
<evidence type="ECO:0000256" key="2">
    <source>
        <dbReference type="ARBA" id="ARBA00022448"/>
    </source>
</evidence>
<organism evidence="16 17">
    <name type="scientific">Steroidobacter flavus</name>
    <dbReference type="NCBI Taxonomy" id="1842136"/>
    <lineage>
        <taxon>Bacteria</taxon>
        <taxon>Pseudomonadati</taxon>
        <taxon>Pseudomonadota</taxon>
        <taxon>Gammaproteobacteria</taxon>
        <taxon>Steroidobacterales</taxon>
        <taxon>Steroidobacteraceae</taxon>
        <taxon>Steroidobacter</taxon>
    </lineage>
</organism>
<reference evidence="17" key="1">
    <citation type="journal article" date="2019" name="Int. J. Syst. Evol. Microbiol.">
        <title>The Global Catalogue of Microorganisms (GCM) 10K type strain sequencing project: providing services to taxonomists for standard genome sequencing and annotation.</title>
        <authorList>
            <consortium name="The Broad Institute Genomics Platform"/>
            <consortium name="The Broad Institute Genome Sequencing Center for Infectious Disease"/>
            <person name="Wu L."/>
            <person name="Ma J."/>
        </authorList>
    </citation>
    <scope>NUCLEOTIDE SEQUENCE [LARGE SCALE GENOMIC DNA]</scope>
    <source>
        <strain evidence="17">CGMCC 1.10759</strain>
    </source>
</reference>
<keyword evidence="4" id="KW-0410">Iron transport</keyword>
<feature type="chain" id="PRO_5046006115" evidence="13">
    <location>
        <begin position="24"/>
        <end position="737"/>
    </location>
</feature>
<comment type="caution">
    <text evidence="16">The sequence shown here is derived from an EMBL/GenBank/DDBJ whole genome shotgun (WGS) entry which is preliminary data.</text>
</comment>
<keyword evidence="13" id="KW-0732">Signal</keyword>
<evidence type="ECO:0000256" key="13">
    <source>
        <dbReference type="SAM" id="SignalP"/>
    </source>
</evidence>
<dbReference type="RefSeq" id="WP_380603914.1">
    <property type="nucleotide sequence ID" value="NZ_JBHSDU010000015.1"/>
</dbReference>
<dbReference type="EMBL" id="JBHSDU010000015">
    <property type="protein sequence ID" value="MFC4313523.1"/>
    <property type="molecule type" value="Genomic_DNA"/>
</dbReference>
<dbReference type="Pfam" id="PF00593">
    <property type="entry name" value="TonB_dep_Rec_b-barrel"/>
    <property type="match status" value="1"/>
</dbReference>
<evidence type="ECO:0000256" key="10">
    <source>
        <dbReference type="ARBA" id="ARBA00023237"/>
    </source>
</evidence>
<evidence type="ECO:0000256" key="8">
    <source>
        <dbReference type="ARBA" id="ARBA00023077"/>
    </source>
</evidence>
<feature type="domain" description="TonB-dependent receptor plug" evidence="15">
    <location>
        <begin position="48"/>
        <end position="159"/>
    </location>
</feature>
<evidence type="ECO:0000256" key="12">
    <source>
        <dbReference type="RuleBase" id="RU003357"/>
    </source>
</evidence>
<dbReference type="Gene3D" id="2.40.170.20">
    <property type="entry name" value="TonB-dependent receptor, beta-barrel domain"/>
    <property type="match status" value="1"/>
</dbReference>
<proteinExistence type="inferred from homology"/>
<evidence type="ECO:0000256" key="11">
    <source>
        <dbReference type="PROSITE-ProRule" id="PRU01360"/>
    </source>
</evidence>
<evidence type="ECO:0000259" key="14">
    <source>
        <dbReference type="Pfam" id="PF00593"/>
    </source>
</evidence>
<dbReference type="InterPro" id="IPR000531">
    <property type="entry name" value="Beta-barrel_TonB"/>
</dbReference>
<dbReference type="Proteomes" id="UP001595904">
    <property type="component" value="Unassembled WGS sequence"/>
</dbReference>
<keyword evidence="8 12" id="KW-0798">TonB box</keyword>
<dbReference type="SUPFAM" id="SSF56935">
    <property type="entry name" value="Porins"/>
    <property type="match status" value="1"/>
</dbReference>
<evidence type="ECO:0000256" key="5">
    <source>
        <dbReference type="ARBA" id="ARBA00022692"/>
    </source>
</evidence>
<comment type="subcellular location">
    <subcellularLocation>
        <location evidence="1 11">Cell outer membrane</location>
        <topology evidence="1 11">Multi-pass membrane protein</topology>
    </subcellularLocation>
</comment>
<keyword evidence="10 11" id="KW-0998">Cell outer membrane</keyword>
<feature type="domain" description="TonB-dependent receptor-like beta-barrel" evidence="14">
    <location>
        <begin position="259"/>
        <end position="698"/>
    </location>
</feature>
<dbReference type="CDD" id="cd01347">
    <property type="entry name" value="ligand_gated_channel"/>
    <property type="match status" value="1"/>
</dbReference>